<proteinExistence type="predicted"/>
<evidence type="ECO:0000256" key="2">
    <source>
        <dbReference type="ARBA" id="ARBA00022692"/>
    </source>
</evidence>
<evidence type="ECO:0000256" key="4">
    <source>
        <dbReference type="ARBA" id="ARBA00023136"/>
    </source>
</evidence>
<keyword evidence="8" id="KW-1185">Reference proteome</keyword>
<feature type="transmembrane region" description="Helical" evidence="5">
    <location>
        <begin position="94"/>
        <end position="115"/>
    </location>
</feature>
<accession>A0A813TNI1</accession>
<dbReference type="InterPro" id="IPR037185">
    <property type="entry name" value="EmrE-like"/>
</dbReference>
<dbReference type="InterPro" id="IPR000620">
    <property type="entry name" value="EamA_dom"/>
</dbReference>
<dbReference type="PANTHER" id="PTHR22911:SF6">
    <property type="entry name" value="SOLUTE CARRIER FAMILY 35 MEMBER G1"/>
    <property type="match status" value="1"/>
</dbReference>
<feature type="domain" description="EamA" evidence="6">
    <location>
        <begin position="31"/>
        <end position="162"/>
    </location>
</feature>
<evidence type="ECO:0000256" key="3">
    <source>
        <dbReference type="ARBA" id="ARBA00022989"/>
    </source>
</evidence>
<feature type="transmembrane region" description="Helical" evidence="5">
    <location>
        <begin position="63"/>
        <end position="82"/>
    </location>
</feature>
<dbReference type="Proteomes" id="UP000663879">
    <property type="component" value="Unassembled WGS sequence"/>
</dbReference>
<sequence>MMNDYINQENLLNGQSKNNIIVKNSLFSKHKGIFYALLASFFFALSGNITKYCYYFNGSEQASIRYVFQLIIMLIIAIYRKENLLGEKDERGKLFLRAFLGFTGLLSSTLSYKIIDPSETVSIGNSRILIIAILSRLILKEKLTLCHLVALVMTSMGVILITQPSFLIQKNTSNSTLTIGEEIQIKRIMGISFALIGACCAATVSILLKKLANKKVHYSVSIIYASYLGLPICSLISIILLYTGNEKKPEIDTISLIYQYLMAILSGLVGLFAQVCINLAVITEDVTKVSLVKSSDLFFSFILQYFLLDIHSNLYSVSGALLILASVTMVMIYKIIDQKFTEKHKEYFAIKQFNYSNKNNQGQRALSENIVKPSLFKKILFHKF</sequence>
<evidence type="ECO:0000259" key="6">
    <source>
        <dbReference type="Pfam" id="PF00892"/>
    </source>
</evidence>
<evidence type="ECO:0000256" key="5">
    <source>
        <dbReference type="SAM" id="Phobius"/>
    </source>
</evidence>
<dbReference type="AlphaFoldDB" id="A0A813TNI1"/>
<feature type="transmembrane region" description="Helical" evidence="5">
    <location>
        <begin position="220"/>
        <end position="242"/>
    </location>
</feature>
<dbReference type="SUPFAM" id="SSF103481">
    <property type="entry name" value="Multidrug resistance efflux transporter EmrE"/>
    <property type="match status" value="1"/>
</dbReference>
<feature type="transmembrane region" description="Helical" evidence="5">
    <location>
        <begin position="188"/>
        <end position="208"/>
    </location>
</feature>
<evidence type="ECO:0000313" key="7">
    <source>
        <dbReference type="EMBL" id="CAF0810789.1"/>
    </source>
</evidence>
<dbReference type="PANTHER" id="PTHR22911">
    <property type="entry name" value="ACYL-MALONYL CONDENSING ENZYME-RELATED"/>
    <property type="match status" value="1"/>
</dbReference>
<evidence type="ECO:0000256" key="1">
    <source>
        <dbReference type="ARBA" id="ARBA00004141"/>
    </source>
</evidence>
<keyword evidence="4 5" id="KW-0472">Membrane</keyword>
<organism evidence="7 8">
    <name type="scientific">Brachionus calyciflorus</name>
    <dbReference type="NCBI Taxonomy" id="104777"/>
    <lineage>
        <taxon>Eukaryota</taxon>
        <taxon>Metazoa</taxon>
        <taxon>Spiralia</taxon>
        <taxon>Gnathifera</taxon>
        <taxon>Rotifera</taxon>
        <taxon>Eurotatoria</taxon>
        <taxon>Monogononta</taxon>
        <taxon>Pseudotrocha</taxon>
        <taxon>Ploima</taxon>
        <taxon>Brachionidae</taxon>
        <taxon>Brachionus</taxon>
    </lineage>
</organism>
<dbReference type="GO" id="GO:0016020">
    <property type="term" value="C:membrane"/>
    <property type="evidence" value="ECO:0007669"/>
    <property type="project" value="UniProtKB-SubCell"/>
</dbReference>
<name>A0A813TNI1_9BILA</name>
<protein>
    <recommendedName>
        <fullName evidence="6">EamA domain-containing protein</fullName>
    </recommendedName>
</protein>
<feature type="transmembrane region" description="Helical" evidence="5">
    <location>
        <begin position="257"/>
        <end position="282"/>
    </location>
</feature>
<feature type="transmembrane region" description="Helical" evidence="5">
    <location>
        <begin position="314"/>
        <end position="336"/>
    </location>
</feature>
<evidence type="ECO:0000313" key="8">
    <source>
        <dbReference type="Proteomes" id="UP000663879"/>
    </source>
</evidence>
<comment type="subcellular location">
    <subcellularLocation>
        <location evidence="1">Membrane</location>
        <topology evidence="1">Multi-pass membrane protein</topology>
    </subcellularLocation>
</comment>
<keyword evidence="2 5" id="KW-0812">Transmembrane</keyword>
<keyword evidence="3 5" id="KW-1133">Transmembrane helix</keyword>
<dbReference type="EMBL" id="CAJNOC010000860">
    <property type="protein sequence ID" value="CAF0810789.1"/>
    <property type="molecule type" value="Genomic_DNA"/>
</dbReference>
<dbReference type="Pfam" id="PF00892">
    <property type="entry name" value="EamA"/>
    <property type="match status" value="2"/>
</dbReference>
<gene>
    <name evidence="7" type="ORF">OXX778_LOCUS6960</name>
</gene>
<reference evidence="7" key="1">
    <citation type="submission" date="2021-02" db="EMBL/GenBank/DDBJ databases">
        <authorList>
            <person name="Nowell W R."/>
        </authorList>
    </citation>
    <scope>NUCLEOTIDE SEQUENCE</scope>
    <source>
        <strain evidence="7">Ploen Becks lab</strain>
    </source>
</reference>
<feature type="transmembrane region" description="Helical" evidence="5">
    <location>
        <begin position="33"/>
        <end position="57"/>
    </location>
</feature>
<feature type="transmembrane region" description="Helical" evidence="5">
    <location>
        <begin position="289"/>
        <end position="308"/>
    </location>
</feature>
<dbReference type="OrthoDB" id="306876at2759"/>
<feature type="domain" description="EamA" evidence="6">
    <location>
        <begin position="189"/>
        <end position="331"/>
    </location>
</feature>
<feature type="transmembrane region" description="Helical" evidence="5">
    <location>
        <begin position="146"/>
        <end position="168"/>
    </location>
</feature>
<comment type="caution">
    <text evidence="7">The sequence shown here is derived from an EMBL/GenBank/DDBJ whole genome shotgun (WGS) entry which is preliminary data.</text>
</comment>